<keyword evidence="2 4" id="KW-0863">Zinc-finger</keyword>
<dbReference type="SUPFAM" id="SSF57903">
    <property type="entry name" value="FYVE/PHD zinc finger"/>
    <property type="match status" value="1"/>
</dbReference>
<organism evidence="7 8">
    <name type="scientific">Oopsacas minuta</name>
    <dbReference type="NCBI Taxonomy" id="111878"/>
    <lineage>
        <taxon>Eukaryota</taxon>
        <taxon>Metazoa</taxon>
        <taxon>Porifera</taxon>
        <taxon>Hexactinellida</taxon>
        <taxon>Hexasterophora</taxon>
        <taxon>Lyssacinosida</taxon>
        <taxon>Leucopsacidae</taxon>
        <taxon>Oopsacas</taxon>
    </lineage>
</organism>
<protein>
    <recommendedName>
        <fullName evidence="6">FYVE-type domain-containing protein</fullName>
    </recommendedName>
</protein>
<dbReference type="SMART" id="SM00064">
    <property type="entry name" value="FYVE"/>
    <property type="match status" value="2"/>
</dbReference>
<feature type="region of interest" description="Disordered" evidence="5">
    <location>
        <begin position="1"/>
        <end position="23"/>
    </location>
</feature>
<feature type="domain" description="FYVE-type" evidence="6">
    <location>
        <begin position="213"/>
        <end position="295"/>
    </location>
</feature>
<sequence>MAYRDRPLSQLTRQPEYSSLNEDDKLNEQELNDVFNESESYNDNSSTPIGSKSVRSSILSRFDSQDLITHCCNPLCNKKLLLYRRKCYLCGRTFCFECTSHGRELGGTLRQTCAPCFADLHVRQQPGYLRDFKGFFCLRRKSVPMQTSISNGYHKSRPVNKNRNMNIQVSKELDRLCTGFSRSTTSRFKSSINEWVSTAKMPEWQQGIFWQPGHEVTACHTCRKVFSLLSSKQHCRICGRIFCSDCVSPLLMLYKNSVEDTTTHWAINGLEGSPAVEPPVFQLLRMCRSCESQTQQLLLEKRTTVEKVEERDTNDEFIENLLDLYTSLIKHKEYILNSFPPFIQQVEGLSQGTSDRVLASELSRLQADLSDHFSMLAVELQRFRFLQPSTNRQHTMLSNVSKAFLAFYHLHMPTFRVVTRDLYEVFSPDVIQVILEYNNYNTLNIVYIIIKQLCLELLQVVSKFRICEELFGKLSNLNDVIVDELECVVEKRGEDWDSHKSAVSELVKAQFKQKPFVYVGKNRSLYSEEIVTKKVQEKLLLCTRRLEARTDEKSCVNTKRILNNFTRKRVLIRGKTV</sequence>
<dbReference type="InterPro" id="IPR052727">
    <property type="entry name" value="Rab4/Rab5_effector"/>
</dbReference>
<evidence type="ECO:0000313" key="7">
    <source>
        <dbReference type="EMBL" id="KAI6651531.1"/>
    </source>
</evidence>
<gene>
    <name evidence="7" type="ORF">LOD99_5139</name>
</gene>
<comment type="caution">
    <text evidence="7">The sequence shown here is derived from an EMBL/GenBank/DDBJ whole genome shotgun (WGS) entry which is preliminary data.</text>
</comment>
<evidence type="ECO:0000256" key="4">
    <source>
        <dbReference type="PROSITE-ProRule" id="PRU00091"/>
    </source>
</evidence>
<reference evidence="7 8" key="1">
    <citation type="journal article" date="2023" name="BMC Biol.">
        <title>The compact genome of the sponge Oopsacas minuta (Hexactinellida) is lacking key metazoan core genes.</title>
        <authorList>
            <person name="Santini S."/>
            <person name="Schenkelaars Q."/>
            <person name="Jourda C."/>
            <person name="Duchesne M."/>
            <person name="Belahbib H."/>
            <person name="Rocher C."/>
            <person name="Selva M."/>
            <person name="Riesgo A."/>
            <person name="Vervoort M."/>
            <person name="Leys S.P."/>
            <person name="Kodjabachian L."/>
            <person name="Le Bivic A."/>
            <person name="Borchiellini C."/>
            <person name="Claverie J.M."/>
            <person name="Renard E."/>
        </authorList>
    </citation>
    <scope>NUCLEOTIDE SEQUENCE [LARGE SCALE GENOMIC DNA]</scope>
    <source>
        <strain evidence="7">SPO-2</strain>
    </source>
</reference>
<dbReference type="InterPro" id="IPR017455">
    <property type="entry name" value="Znf_FYVE-rel"/>
</dbReference>
<dbReference type="InterPro" id="IPR011011">
    <property type="entry name" value="Znf_FYVE_PHD"/>
</dbReference>
<dbReference type="InterPro" id="IPR013083">
    <property type="entry name" value="Znf_RING/FYVE/PHD"/>
</dbReference>
<accession>A0AAV7JRJ8</accession>
<dbReference type="AlphaFoldDB" id="A0AAV7JRJ8"/>
<keyword evidence="8" id="KW-1185">Reference proteome</keyword>
<dbReference type="PROSITE" id="PS50178">
    <property type="entry name" value="ZF_FYVE"/>
    <property type="match status" value="1"/>
</dbReference>
<dbReference type="InterPro" id="IPR000306">
    <property type="entry name" value="Znf_FYVE"/>
</dbReference>
<evidence type="ECO:0000259" key="6">
    <source>
        <dbReference type="PROSITE" id="PS50178"/>
    </source>
</evidence>
<dbReference type="PANTHER" id="PTHR13510:SF48">
    <property type="entry name" value="FYVE-TYPE DOMAIN-CONTAINING PROTEIN"/>
    <property type="match status" value="1"/>
</dbReference>
<proteinExistence type="predicted"/>
<keyword evidence="3" id="KW-0862">Zinc</keyword>
<dbReference type="GO" id="GO:0008270">
    <property type="term" value="F:zinc ion binding"/>
    <property type="evidence" value="ECO:0007669"/>
    <property type="project" value="UniProtKB-KW"/>
</dbReference>
<dbReference type="Proteomes" id="UP001165289">
    <property type="component" value="Unassembled WGS sequence"/>
</dbReference>
<evidence type="ECO:0000256" key="3">
    <source>
        <dbReference type="ARBA" id="ARBA00022833"/>
    </source>
</evidence>
<dbReference type="Pfam" id="PF01363">
    <property type="entry name" value="FYVE"/>
    <property type="match status" value="1"/>
</dbReference>
<evidence type="ECO:0000256" key="2">
    <source>
        <dbReference type="ARBA" id="ARBA00022771"/>
    </source>
</evidence>
<dbReference type="Gene3D" id="3.30.40.10">
    <property type="entry name" value="Zinc/RING finger domain, C3HC4 (zinc finger)"/>
    <property type="match status" value="1"/>
</dbReference>
<name>A0AAV7JRJ8_9METZ</name>
<evidence type="ECO:0000256" key="5">
    <source>
        <dbReference type="SAM" id="MobiDB-lite"/>
    </source>
</evidence>
<dbReference type="EMBL" id="JAKMXF010000303">
    <property type="protein sequence ID" value="KAI6651531.1"/>
    <property type="molecule type" value="Genomic_DNA"/>
</dbReference>
<evidence type="ECO:0000313" key="8">
    <source>
        <dbReference type="Proteomes" id="UP001165289"/>
    </source>
</evidence>
<feature type="compositionally biased region" description="Polar residues" evidence="5">
    <location>
        <begin position="9"/>
        <end position="20"/>
    </location>
</feature>
<dbReference type="PANTHER" id="PTHR13510">
    <property type="entry name" value="FYVE-FINGER-CONTAINING RAB5 EFFECTOR PROTEIN RABENOSYN-5-RELATED"/>
    <property type="match status" value="1"/>
</dbReference>
<evidence type="ECO:0000256" key="1">
    <source>
        <dbReference type="ARBA" id="ARBA00022723"/>
    </source>
</evidence>
<keyword evidence="1" id="KW-0479">Metal-binding</keyword>